<dbReference type="PANTHER" id="PTHR12526:SF629">
    <property type="entry name" value="TEICHURONIC ACID BIOSYNTHESIS GLYCOSYLTRANSFERASE TUAH-RELATED"/>
    <property type="match status" value="1"/>
</dbReference>
<protein>
    <submittedName>
        <fullName evidence="5">Glycosyltransferase involved in cell wall biosynthesis</fullName>
    </submittedName>
</protein>
<proteinExistence type="predicted"/>
<dbReference type="PANTHER" id="PTHR12526">
    <property type="entry name" value="GLYCOSYLTRANSFERASE"/>
    <property type="match status" value="1"/>
</dbReference>
<dbReference type="Pfam" id="PF00534">
    <property type="entry name" value="Glycos_transf_1"/>
    <property type="match status" value="1"/>
</dbReference>
<name>A0A561SVZ4_9PSEU</name>
<dbReference type="OrthoDB" id="477186at2"/>
<feature type="domain" description="Glycosyl transferase family 1" evidence="3">
    <location>
        <begin position="189"/>
        <end position="350"/>
    </location>
</feature>
<dbReference type="InterPro" id="IPR001296">
    <property type="entry name" value="Glyco_trans_1"/>
</dbReference>
<organism evidence="5 6">
    <name type="scientific">Pseudonocardia hierapolitana</name>
    <dbReference type="NCBI Taxonomy" id="1128676"/>
    <lineage>
        <taxon>Bacteria</taxon>
        <taxon>Bacillati</taxon>
        <taxon>Actinomycetota</taxon>
        <taxon>Actinomycetes</taxon>
        <taxon>Pseudonocardiales</taxon>
        <taxon>Pseudonocardiaceae</taxon>
        <taxon>Pseudonocardia</taxon>
    </lineage>
</organism>
<gene>
    <name evidence="5" type="ORF">FHX44_114953</name>
</gene>
<evidence type="ECO:0000259" key="3">
    <source>
        <dbReference type="Pfam" id="PF00534"/>
    </source>
</evidence>
<evidence type="ECO:0000256" key="2">
    <source>
        <dbReference type="ARBA" id="ARBA00022679"/>
    </source>
</evidence>
<accession>A0A561SVZ4</accession>
<dbReference type="GO" id="GO:0016757">
    <property type="term" value="F:glycosyltransferase activity"/>
    <property type="evidence" value="ECO:0007669"/>
    <property type="project" value="UniProtKB-KW"/>
</dbReference>
<dbReference type="Gene3D" id="3.40.50.2000">
    <property type="entry name" value="Glycogen Phosphorylase B"/>
    <property type="match status" value="2"/>
</dbReference>
<evidence type="ECO:0000256" key="1">
    <source>
        <dbReference type="ARBA" id="ARBA00022676"/>
    </source>
</evidence>
<sequence>MNDIAHVRPRIRHLTSVHRVEDTRILHRECASLVRAGHDVALIAGRPAREPLAGVRVVGVGLPRNRIDRAFRLSWRVFRAARRERADICHFHDPELIWVGLLLKLLGCRVVYDVHEDVPLQIMNKWWIPWYARRFLAWGAAVAEWIGGRAFDAIVAATPTIAEKFPVAKTVVVQNFPEAEIAQRPEPVPVEERRYAFAYVGGLKAVQGAREIPEVAAALPEGARAVVAGWFDDEAVERDARSSEGWPRVDYLGGVAHERAIEAIRDAVCGIVVDHPISNYLDSYSTKMFEYMACAVPVVCSDFPLWVRLVGDADCGITVDPMDPRAAAAAIEKLLTDPDEARRLGANGRRAILERYNWETEFAKLDALYPRLV</sequence>
<dbReference type="Pfam" id="PF13579">
    <property type="entry name" value="Glyco_trans_4_4"/>
    <property type="match status" value="1"/>
</dbReference>
<keyword evidence="6" id="KW-1185">Reference proteome</keyword>
<dbReference type="InterPro" id="IPR028098">
    <property type="entry name" value="Glyco_trans_4-like_N"/>
</dbReference>
<dbReference type="RefSeq" id="WP_147257935.1">
    <property type="nucleotide sequence ID" value="NZ_VIWU01000001.1"/>
</dbReference>
<reference evidence="5 6" key="1">
    <citation type="submission" date="2019-06" db="EMBL/GenBank/DDBJ databases">
        <title>Sequencing the genomes of 1000 actinobacteria strains.</title>
        <authorList>
            <person name="Klenk H.-P."/>
        </authorList>
    </citation>
    <scope>NUCLEOTIDE SEQUENCE [LARGE SCALE GENOMIC DNA]</scope>
    <source>
        <strain evidence="5 6">DSM 45671</strain>
    </source>
</reference>
<keyword evidence="2 5" id="KW-0808">Transferase</keyword>
<feature type="domain" description="Glycosyltransferase subfamily 4-like N-terminal" evidence="4">
    <location>
        <begin position="26"/>
        <end position="165"/>
    </location>
</feature>
<dbReference type="EMBL" id="VIWU01000001">
    <property type="protein sequence ID" value="TWF79027.1"/>
    <property type="molecule type" value="Genomic_DNA"/>
</dbReference>
<evidence type="ECO:0000313" key="6">
    <source>
        <dbReference type="Proteomes" id="UP000321261"/>
    </source>
</evidence>
<keyword evidence="1" id="KW-0328">Glycosyltransferase</keyword>
<evidence type="ECO:0000313" key="5">
    <source>
        <dbReference type="EMBL" id="TWF79027.1"/>
    </source>
</evidence>
<comment type="caution">
    <text evidence="5">The sequence shown here is derived from an EMBL/GenBank/DDBJ whole genome shotgun (WGS) entry which is preliminary data.</text>
</comment>
<dbReference type="Proteomes" id="UP000321261">
    <property type="component" value="Unassembled WGS sequence"/>
</dbReference>
<dbReference type="AlphaFoldDB" id="A0A561SVZ4"/>
<evidence type="ECO:0000259" key="4">
    <source>
        <dbReference type="Pfam" id="PF13579"/>
    </source>
</evidence>
<dbReference type="SUPFAM" id="SSF53756">
    <property type="entry name" value="UDP-Glycosyltransferase/glycogen phosphorylase"/>
    <property type="match status" value="1"/>
</dbReference>
<dbReference type="CDD" id="cd03794">
    <property type="entry name" value="GT4_WbuB-like"/>
    <property type="match status" value="1"/>
</dbReference>